<dbReference type="GO" id="GO:0005506">
    <property type="term" value="F:iron ion binding"/>
    <property type="evidence" value="ECO:0007669"/>
    <property type="project" value="InterPro"/>
</dbReference>
<dbReference type="GO" id="GO:0016705">
    <property type="term" value="F:oxidoreductase activity, acting on paired donors, with incorporation or reduction of molecular oxygen"/>
    <property type="evidence" value="ECO:0007669"/>
    <property type="project" value="InterPro"/>
</dbReference>
<dbReference type="PRINTS" id="PR00457">
    <property type="entry name" value="ANPEROXIDASE"/>
</dbReference>
<reference evidence="7" key="1">
    <citation type="submission" date="2022-11" db="EMBL/GenBank/DDBJ databases">
        <title>Chromosomal genome sequence assembly and mating type (MAT) locus characterization of the leprose asexual lichenized fungus Lepraria neglecta (Nyl.) Erichsen.</title>
        <authorList>
            <person name="Allen J.L."/>
            <person name="Pfeffer B."/>
        </authorList>
    </citation>
    <scope>NUCLEOTIDE SEQUENCE</scope>
    <source>
        <strain evidence="7">Allen 5258</strain>
    </source>
</reference>
<dbReference type="GO" id="GO:0051213">
    <property type="term" value="F:dioxygenase activity"/>
    <property type="evidence" value="ECO:0007669"/>
    <property type="project" value="UniProtKB-KW"/>
</dbReference>
<dbReference type="InterPro" id="IPR036396">
    <property type="entry name" value="Cyt_P450_sf"/>
</dbReference>
<evidence type="ECO:0000256" key="3">
    <source>
        <dbReference type="ARBA" id="ARBA00023002"/>
    </source>
</evidence>
<dbReference type="InterPro" id="IPR050783">
    <property type="entry name" value="Oxylipin_biosynth_metab"/>
</dbReference>
<proteinExistence type="predicted"/>
<dbReference type="PROSITE" id="PS50292">
    <property type="entry name" value="PEROXIDASE_3"/>
    <property type="match status" value="1"/>
</dbReference>
<evidence type="ECO:0000256" key="1">
    <source>
        <dbReference type="ARBA" id="ARBA00022723"/>
    </source>
</evidence>
<dbReference type="EMBL" id="JASNWA010000003">
    <property type="protein sequence ID" value="KAK3178663.1"/>
    <property type="molecule type" value="Genomic_DNA"/>
</dbReference>
<protein>
    <submittedName>
        <fullName evidence="7">Uncharacterized protein</fullName>
    </submittedName>
</protein>
<accession>A0AAE0DRJ9</accession>
<keyword evidence="1 5" id="KW-0479">Metal-binding</keyword>
<dbReference type="GO" id="GO:0004497">
    <property type="term" value="F:monooxygenase activity"/>
    <property type="evidence" value="ECO:0007669"/>
    <property type="project" value="InterPro"/>
</dbReference>
<evidence type="ECO:0000256" key="5">
    <source>
        <dbReference type="PIRSR" id="PIRSR619791-2"/>
    </source>
</evidence>
<dbReference type="SUPFAM" id="SSF48113">
    <property type="entry name" value="Heme-dependent peroxidases"/>
    <property type="match status" value="1"/>
</dbReference>
<dbReference type="SUPFAM" id="SSF48264">
    <property type="entry name" value="Cytochrome P450"/>
    <property type="match status" value="1"/>
</dbReference>
<keyword evidence="2" id="KW-0223">Dioxygenase</keyword>
<organism evidence="7 8">
    <name type="scientific">Lepraria neglecta</name>
    <dbReference type="NCBI Taxonomy" id="209136"/>
    <lineage>
        <taxon>Eukaryota</taxon>
        <taxon>Fungi</taxon>
        <taxon>Dikarya</taxon>
        <taxon>Ascomycota</taxon>
        <taxon>Pezizomycotina</taxon>
        <taxon>Lecanoromycetes</taxon>
        <taxon>OSLEUM clade</taxon>
        <taxon>Lecanoromycetidae</taxon>
        <taxon>Lecanorales</taxon>
        <taxon>Lecanorineae</taxon>
        <taxon>Stereocaulaceae</taxon>
        <taxon>Lepraria</taxon>
    </lineage>
</organism>
<dbReference type="GO" id="GO:0006631">
    <property type="term" value="P:fatty acid metabolic process"/>
    <property type="evidence" value="ECO:0007669"/>
    <property type="project" value="UniProtKB-ARBA"/>
</dbReference>
<feature type="binding site" description="axial binding residue" evidence="5">
    <location>
        <position position="451"/>
    </location>
    <ligand>
        <name>heme b</name>
        <dbReference type="ChEBI" id="CHEBI:60344"/>
    </ligand>
    <ligandPart>
        <name>Fe</name>
        <dbReference type="ChEBI" id="CHEBI:18248"/>
    </ligandPart>
</feature>
<gene>
    <name evidence="7" type="ORF">OEA41_000800</name>
</gene>
<dbReference type="InterPro" id="IPR037120">
    <property type="entry name" value="Haem_peroxidase_sf_animal"/>
</dbReference>
<dbReference type="CDD" id="cd20612">
    <property type="entry name" value="CYP_LDS-like_C"/>
    <property type="match status" value="1"/>
</dbReference>
<dbReference type="GO" id="GO:0020037">
    <property type="term" value="F:heme binding"/>
    <property type="evidence" value="ECO:0007669"/>
    <property type="project" value="InterPro"/>
</dbReference>
<keyword evidence="5" id="KW-0349">Heme</keyword>
<dbReference type="FunFam" id="1.10.640.10:FF:000005">
    <property type="entry name" value="Fatty acid oxygenase"/>
    <property type="match status" value="1"/>
</dbReference>
<keyword evidence="8" id="KW-1185">Reference proteome</keyword>
<dbReference type="CDD" id="cd09817">
    <property type="entry name" value="linoleate_diol_synthase_like"/>
    <property type="match status" value="1"/>
</dbReference>
<dbReference type="AlphaFoldDB" id="A0AAE0DRJ9"/>
<dbReference type="Gene3D" id="1.10.630.10">
    <property type="entry name" value="Cytochrome P450"/>
    <property type="match status" value="1"/>
</dbReference>
<dbReference type="Proteomes" id="UP001276659">
    <property type="component" value="Unassembled WGS sequence"/>
</dbReference>
<dbReference type="GO" id="GO:0006979">
    <property type="term" value="P:response to oxidative stress"/>
    <property type="evidence" value="ECO:0007669"/>
    <property type="project" value="InterPro"/>
</dbReference>
<evidence type="ECO:0000256" key="4">
    <source>
        <dbReference type="ARBA" id="ARBA00023004"/>
    </source>
</evidence>
<dbReference type="Gene3D" id="1.10.640.10">
    <property type="entry name" value="Haem peroxidase domain superfamily, animal type"/>
    <property type="match status" value="1"/>
</dbReference>
<dbReference type="InterPro" id="IPR019791">
    <property type="entry name" value="Haem_peroxidase_animal"/>
</dbReference>
<evidence type="ECO:0000313" key="8">
    <source>
        <dbReference type="Proteomes" id="UP001276659"/>
    </source>
</evidence>
<evidence type="ECO:0000256" key="2">
    <source>
        <dbReference type="ARBA" id="ARBA00022964"/>
    </source>
</evidence>
<dbReference type="PANTHER" id="PTHR11903">
    <property type="entry name" value="PROSTAGLANDIN G/H SYNTHASE"/>
    <property type="match status" value="1"/>
</dbReference>
<sequence>MLRRFSTKFGKSKKDQVNGINGTDETTTTNGAEKNGSHTNGAQTNGTSPDKPGLAKHGSSFGFASKKAKPQPADHAASRADVESSFAQFAQLLHASRRPLPTQSGDGAYLDHKEPSGLMADIKALGFKDVGTLMDVMKNKATGDLQDDKTYLMEHTIQLVSALPTLSKTRVDLTNAFIDELWNSLQHPPMSYLGDKFQYRSADGSNNNIMYPHLGAANTPYARSVAPNTLSTGALPDPSLIFDSVMARKEFKPHPNKVSSVFFYWASLIIHDLFQTDHRDFNNSQTSSYLDLSTLYGDTQEDQDQIRTFKDGKLKPDCFSEARLLGFPPGCGVMLIMMNRFHNYVVEQLAVINENGRFTKPSEGLTHEKAEKSWAKYDNDLFQTGRLITCGLYINITLLDYLRTIVNLNRSNTTWTLDPRAEMGKIFGKEGTPSGVGNQVSAEFNLAYRWHSCISDKDDKWTRELYKKLFGKDAEKVSMQELLQGLGKWEQSLPKDPQKRPFADLQRDADGKLSDDALVEILTSSIEDCAGAFGPNNIPTCLKAITILGMQQARAWNLGSLNEFRKFFKLKPHESFEDICPSDPDCSEQLKHLYEHPDYVEMYPGMVSESAKVPMVPGVGIAPTFTISRAILSDAVALVRGDRFYTIDYNPKNLTNWGYSEVQYDLAVEQGCVFYKLCMRAFPNHFKGNSIYAHYPMTIPSENRKILRNLGREDQYSWDRPARIPPRVNFTSYKAAKYILENAKKFNVMWTEPFSFLIPQGGLDFMLAGDKPFHAKQRKLMGEAIYKDKWHQQIKDFYEYTTQKLLTDKSCKIAGINQVDLTRDVGNLAHVHFAANVFSLPLKTEDHPHGIYSEQEMYMVLAVFFTAIFFDLDPAKSFPLRLAAKAVTQQLGKLVEANVKMVNATGFIAGIVDGMHQQHNPLQDYGVHMVRRLLESGMGVSEITWSQIVPTAGAMVANQAQVFTQLIDYYLSDEGKMHLPAINKWAKTEGAEADDKLLHYAMEGIRLNGTFGSYRECTVSETIDDSGRPVNVKPGDKVFTSFVGANREAEFFPEPNTVRIDRPMENYIHYGLGPHACLGGEASRTALTAMLRVVGRLDNLRRAPGPQGELKKIPRPGGFYIYMRADHGSYFPFPTTMKINWDGDLPPFKKM</sequence>
<comment type="caution">
    <text evidence="7">The sequence shown here is derived from an EMBL/GenBank/DDBJ whole genome shotgun (WGS) entry which is preliminary data.</text>
</comment>
<feature type="region of interest" description="Disordered" evidence="6">
    <location>
        <begin position="1"/>
        <end position="80"/>
    </location>
</feature>
<evidence type="ECO:0000256" key="6">
    <source>
        <dbReference type="SAM" id="MobiDB-lite"/>
    </source>
</evidence>
<dbReference type="InterPro" id="IPR034812">
    <property type="entry name" value="Ppo-like_N"/>
</dbReference>
<name>A0AAE0DRJ9_9LECA</name>
<dbReference type="PANTHER" id="PTHR11903:SF13">
    <property type="entry name" value="LINOLEATE 10R-LIPOXYGENASE"/>
    <property type="match status" value="1"/>
</dbReference>
<dbReference type="Pfam" id="PF03098">
    <property type="entry name" value="An_peroxidase"/>
    <property type="match status" value="2"/>
</dbReference>
<dbReference type="GO" id="GO:0004601">
    <property type="term" value="F:peroxidase activity"/>
    <property type="evidence" value="ECO:0007669"/>
    <property type="project" value="InterPro"/>
</dbReference>
<evidence type="ECO:0000313" key="7">
    <source>
        <dbReference type="EMBL" id="KAK3178663.1"/>
    </source>
</evidence>
<keyword evidence="4 5" id="KW-0408">Iron</keyword>
<feature type="compositionally biased region" description="Polar residues" evidence="6">
    <location>
        <begin position="18"/>
        <end position="48"/>
    </location>
</feature>
<dbReference type="InterPro" id="IPR010255">
    <property type="entry name" value="Haem_peroxidase_sf"/>
</dbReference>
<keyword evidence="3" id="KW-0560">Oxidoreductase</keyword>